<dbReference type="EC" id="6.3.2.2" evidence="3 10"/>
<comment type="pathway">
    <text evidence="1 10">Sulfur metabolism; glutathione biosynthesis; glutathione from L-cysteine and L-glutamate: step 1/2.</text>
</comment>
<dbReference type="GO" id="GO:0005524">
    <property type="term" value="F:ATP binding"/>
    <property type="evidence" value="ECO:0007669"/>
    <property type="project" value="UniProtKB-UniRule"/>
</dbReference>
<keyword evidence="5 10" id="KW-0317">Glutathione biosynthesis</keyword>
<reference evidence="11 12" key="1">
    <citation type="submission" date="2017-03" db="EMBL/GenBank/DDBJ databases">
        <title>An alternative strategy for trypanosome survival in the mammalian bloodstream revealed through genome and transcriptome analysis of the ubiquitous bovine parasite Trypanosoma (Megatrypanum) theileri.</title>
        <authorList>
            <person name="Kelly S."/>
            <person name="Ivens A."/>
            <person name="Mott A."/>
            <person name="O'Neill E."/>
            <person name="Emms D."/>
            <person name="Macleod O."/>
            <person name="Voorheis P."/>
            <person name="Matthews J."/>
            <person name="Matthews K."/>
            <person name="Carrington M."/>
        </authorList>
    </citation>
    <scope>NUCLEOTIDE SEQUENCE [LARGE SCALE GENOMIC DNA]</scope>
    <source>
        <strain evidence="11">Edinburgh</strain>
    </source>
</reference>
<dbReference type="RefSeq" id="XP_028886830.1">
    <property type="nucleotide sequence ID" value="XM_029022284.1"/>
</dbReference>
<dbReference type="UniPathway" id="UPA00142">
    <property type="reaction ID" value="UER00209"/>
</dbReference>
<evidence type="ECO:0000256" key="2">
    <source>
        <dbReference type="ARBA" id="ARBA00008100"/>
    </source>
</evidence>
<keyword evidence="7 10" id="KW-0067">ATP-binding</keyword>
<evidence type="ECO:0000313" key="12">
    <source>
        <dbReference type="Proteomes" id="UP000192257"/>
    </source>
</evidence>
<dbReference type="SMR" id="A0A1X0P757"/>
<dbReference type="Pfam" id="PF03074">
    <property type="entry name" value="GCS"/>
    <property type="match status" value="1"/>
</dbReference>
<keyword evidence="4 10" id="KW-0436">Ligase</keyword>
<comment type="caution">
    <text evidence="11">The sequence shown here is derived from an EMBL/GenBank/DDBJ whole genome shotgun (WGS) entry which is preliminary data.</text>
</comment>
<evidence type="ECO:0000256" key="10">
    <source>
        <dbReference type="RuleBase" id="RU367135"/>
    </source>
</evidence>
<name>A0A1X0P757_9TRYP</name>
<dbReference type="InterPro" id="IPR014746">
    <property type="entry name" value="Gln_synth/guanido_kin_cat_dom"/>
</dbReference>
<keyword evidence="12" id="KW-1185">Reference proteome</keyword>
<gene>
    <name evidence="11" type="ORF">TM35_000035170</name>
</gene>
<keyword evidence="6 10" id="KW-0547">Nucleotide-binding</keyword>
<dbReference type="GeneID" id="39982064"/>
<dbReference type="InterPro" id="IPR004308">
    <property type="entry name" value="GCS"/>
</dbReference>
<dbReference type="SUPFAM" id="SSF55931">
    <property type="entry name" value="Glutamine synthetase/guanido kinase"/>
    <property type="match status" value="1"/>
</dbReference>
<evidence type="ECO:0000256" key="5">
    <source>
        <dbReference type="ARBA" id="ARBA00022684"/>
    </source>
</evidence>
<dbReference type="GO" id="GO:0006750">
    <property type="term" value="P:glutathione biosynthetic process"/>
    <property type="evidence" value="ECO:0007669"/>
    <property type="project" value="UniProtKB-UniRule"/>
</dbReference>
<dbReference type="STRING" id="67003.A0A1X0P757"/>
<dbReference type="AlphaFoldDB" id="A0A1X0P757"/>
<comment type="catalytic activity">
    <reaction evidence="10">
        <text>L-cysteine + L-glutamate + ATP = gamma-L-glutamyl-L-cysteine + ADP + phosphate + H(+)</text>
        <dbReference type="Rhea" id="RHEA:13285"/>
        <dbReference type="ChEBI" id="CHEBI:15378"/>
        <dbReference type="ChEBI" id="CHEBI:29985"/>
        <dbReference type="ChEBI" id="CHEBI:30616"/>
        <dbReference type="ChEBI" id="CHEBI:35235"/>
        <dbReference type="ChEBI" id="CHEBI:43474"/>
        <dbReference type="ChEBI" id="CHEBI:58173"/>
        <dbReference type="ChEBI" id="CHEBI:456216"/>
        <dbReference type="EC" id="6.3.2.2"/>
    </reaction>
</comment>
<dbReference type="PANTHER" id="PTHR11164:SF0">
    <property type="entry name" value="GLUTAMATE--CYSTEINE LIGASE CATALYTIC SUBUNIT"/>
    <property type="match status" value="1"/>
</dbReference>
<dbReference type="Gene3D" id="3.30.590.50">
    <property type="match status" value="2"/>
</dbReference>
<dbReference type="Gene3D" id="1.10.8.960">
    <property type="match status" value="1"/>
</dbReference>
<evidence type="ECO:0000256" key="1">
    <source>
        <dbReference type="ARBA" id="ARBA00005006"/>
    </source>
</evidence>
<dbReference type="OrthoDB" id="7939818at2759"/>
<dbReference type="PANTHER" id="PTHR11164">
    <property type="entry name" value="GLUTAMATE CYSTEINE LIGASE"/>
    <property type="match status" value="1"/>
</dbReference>
<evidence type="ECO:0000256" key="3">
    <source>
        <dbReference type="ARBA" id="ARBA00012220"/>
    </source>
</evidence>
<organism evidence="11 12">
    <name type="scientific">Trypanosoma theileri</name>
    <dbReference type="NCBI Taxonomy" id="67003"/>
    <lineage>
        <taxon>Eukaryota</taxon>
        <taxon>Discoba</taxon>
        <taxon>Euglenozoa</taxon>
        <taxon>Kinetoplastea</taxon>
        <taxon>Metakinetoplastina</taxon>
        <taxon>Trypanosomatida</taxon>
        <taxon>Trypanosomatidae</taxon>
        <taxon>Trypanosoma</taxon>
    </lineage>
</organism>
<proteinExistence type="inferred from homology"/>
<evidence type="ECO:0000256" key="8">
    <source>
        <dbReference type="ARBA" id="ARBA00030585"/>
    </source>
</evidence>
<dbReference type="Proteomes" id="UP000192257">
    <property type="component" value="Unassembled WGS sequence"/>
</dbReference>
<dbReference type="GO" id="GO:0004357">
    <property type="term" value="F:glutamate-cysteine ligase activity"/>
    <property type="evidence" value="ECO:0007669"/>
    <property type="project" value="UniProtKB-UniRule"/>
</dbReference>
<evidence type="ECO:0000256" key="9">
    <source>
        <dbReference type="ARBA" id="ARBA00032122"/>
    </source>
</evidence>
<comment type="similarity">
    <text evidence="2 10">Belongs to the glutamate--cysteine ligase type 3 family.</text>
</comment>
<evidence type="ECO:0000256" key="7">
    <source>
        <dbReference type="ARBA" id="ARBA00022840"/>
    </source>
</evidence>
<evidence type="ECO:0000256" key="6">
    <source>
        <dbReference type="ARBA" id="ARBA00022741"/>
    </source>
</evidence>
<dbReference type="EMBL" id="NBCO01000003">
    <property type="protein sequence ID" value="ORC92764.1"/>
    <property type="molecule type" value="Genomic_DNA"/>
</dbReference>
<protein>
    <recommendedName>
        <fullName evidence="3 10">Glutamate--cysteine ligase</fullName>
        <ecNumber evidence="3 10">6.3.2.2</ecNumber>
    </recommendedName>
    <alternativeName>
        <fullName evidence="9 10">Gamma-ECS</fullName>
    </alternativeName>
    <alternativeName>
        <fullName evidence="8 10">Gamma-glutamylcysteine synthetase</fullName>
    </alternativeName>
</protein>
<dbReference type="VEuPathDB" id="TriTrypDB:TM35_000035170"/>
<evidence type="ECO:0000256" key="4">
    <source>
        <dbReference type="ARBA" id="ARBA00022598"/>
    </source>
</evidence>
<evidence type="ECO:0000313" key="11">
    <source>
        <dbReference type="EMBL" id="ORC92764.1"/>
    </source>
</evidence>
<accession>A0A1X0P757</accession>
<sequence>MGLLTTGGAPMQWGTDENERAIPHVSEHGIKQFLTMHQKHREKNADYPFLWGEEIEHQLIRLEGKKVRLSLNAADVLKQLIQMGDTENAGWRPEYGSFMVESVPGHPYSLDVNSLCSVESNIRRRYQLLDSKAGDNNFATTLVTFPLMGVGQFTTSESTETPFSHSLFVPDVCINASHPRFTNLTRNIRLRRGRKVCIQVPLYIDKNTLNNAVDHRLNIDRRPQNLEIDCGVLEEKKTKSKKFGFENEINLPQMESNHSTEEAMTHLYTPATHYYYAQYFKNTQAELVKRRYEACPCPIPSVSHPCIYMDCMAFGMGSCCLQVTMQLANEYQARHIYDQLAILCPLFLALSSSTPFQKGMLCDSDVRWLTIAASVDDRRREEVPQIIKSRYDSVSVFVSPITPNLEEFNDEEFTINDVYYKTLTESGIDARLAKHIAHLFIRDPLVMYDQMIDIDDTTHTEHFENIQSTNWQSVRLKPPPLEGDFGWRVEFRVMDVMPTPFENAAFSVFVVLLTQAIIRYNAKFYTKMSIVDENIGHAHNINPCSQKYVMRRDIFAGTISSDSSENGRFTVNEVFNGKKGEYYGLIPLVRRYMEEENIHNSIIEGYLRFISMRASGEIPTAAQYLREYIMKHPDYKQDSRINEQIAHDLVLHVHKLATGEVTDEHFLPLNKIRTKRPRE</sequence>